<dbReference type="GO" id="GO:0009341">
    <property type="term" value="C:beta-galactosidase complex"/>
    <property type="evidence" value="ECO:0007669"/>
    <property type="project" value="InterPro"/>
</dbReference>
<keyword evidence="2" id="KW-0326">Glycosidase</keyword>
<keyword evidence="5" id="KW-1185">Reference proteome</keyword>
<evidence type="ECO:0000256" key="2">
    <source>
        <dbReference type="ARBA" id="ARBA00023295"/>
    </source>
</evidence>
<dbReference type="AlphaFoldDB" id="A0A1T2X2I2"/>
<name>A0A1T2X2I2_9BACL</name>
<organism evidence="4 5">
    <name type="scientific">Paenibacillus selenitireducens</name>
    <dbReference type="NCBI Taxonomy" id="1324314"/>
    <lineage>
        <taxon>Bacteria</taxon>
        <taxon>Bacillati</taxon>
        <taxon>Bacillota</taxon>
        <taxon>Bacilli</taxon>
        <taxon>Bacillales</taxon>
        <taxon>Paenibacillaceae</taxon>
        <taxon>Paenibacillus</taxon>
    </lineage>
</organism>
<dbReference type="GO" id="GO:0005975">
    <property type="term" value="P:carbohydrate metabolic process"/>
    <property type="evidence" value="ECO:0007669"/>
    <property type="project" value="InterPro"/>
</dbReference>
<evidence type="ECO:0000313" key="5">
    <source>
        <dbReference type="Proteomes" id="UP000190188"/>
    </source>
</evidence>
<comment type="caution">
    <text evidence="4">The sequence shown here is derived from an EMBL/GenBank/DDBJ whole genome shotgun (WGS) entry which is preliminary data.</text>
</comment>
<sequence length="1042" mass="117964">MSKSVILFYDANFPSNSSFTGAVEEALSTVGTVVDAAGLADALRSADGGCFVNLHAPYFPKAAWTEIASYLKRGGGFISIGGAAFKCPVRYESNTWVVEAEQTTYHQELYIHEMLRVDSTPVKTWQALDTIPLLAGQESLFTIQDTWNMVPHTTRNSDLPHQMGSAGTMSTQIYPLLKGISATDREVAAPIVLWENVRGEFIGSRWMFVNLALSHSFFEQGGADALASWVAFCAKQVTELWMKPNYATYEPGEQAILTLQTQRLHHELRKGERNQTDAWTFDITVEREDGQQRWNHQHSVAVSSEISYERIQVPLDIQRGMYRIICVAMAPDGEVRVLHQGFWGRDAALLSSGSPITRDRDYFIKDGRPLPVVGMTYMTSDVARKFLFLPNAAVWDRDMAQMAKAGINWIRTGIWTAYRNIMQVDGHASEEVLRAIDAFFLTAKKHGLQLTFTFFSFTPETWEGVNPYLDPQSVEAQKRFIRSIVSRHKHSTHVDWDLINEPSMFDPALIFSNGPRSCHDRYEQTAFIAWLEQRHERIEVLQERWNMSPEQLPSFSAATVPGAEEINFDVQDMHRAKKGTRWLDYCLFSMEMHNRWAKQLVDTIKEQCPDHLVTVGQDEALGAQRPSPFFYEEAVDYTTVHSWWFNDYLVWDGIFAKTPDKPNVIQETGIMYVETPEGHAKRSEQELRNFLERKYAYAFSTGGAGAIQWIWNTNFYMDNANESHIGALRADGTEKPEANVSYDFGRFMGEIRDLFHGRKLEEVVAVFPYSNDFSNRKLAFESTTRLTRVLSYQLNMPFRAVSEYHLDALEANPAKLILLPSAHNVDDAAMARLMEIVKKTGATLLVTGPISLDAYWREHKRFKELVGESKISNVQREEILDIQGVKVPVSYGHRRIAEVNKEVRVGENMTTIGDALVDIPLGQGRLLWSPLPIELNDNTAAVEALYRHALDAAGCEAGLEWIHGGEHAGVYGRKIAFSEGFLYTFVSEFAWDVNIEVKDTETGTSYAFVLGKERSVLFATDASGKLLSVYRPDEVYIEVSSK</sequence>
<protein>
    <submittedName>
        <fullName evidence="4">Glycoside hydrolase</fullName>
    </submittedName>
</protein>
<keyword evidence="1 4" id="KW-0378">Hydrolase</keyword>
<accession>A0A1T2X2I2</accession>
<dbReference type="InterPro" id="IPR017853">
    <property type="entry name" value="GH"/>
</dbReference>
<dbReference type="STRING" id="1324314.BVG16_26150"/>
<evidence type="ECO:0000313" key="4">
    <source>
        <dbReference type="EMBL" id="OPA73926.1"/>
    </source>
</evidence>
<gene>
    <name evidence="4" type="ORF">BVG16_26150</name>
</gene>
<feature type="domain" description="Glycoside hydrolase family 42 N-terminal" evidence="3">
    <location>
        <begin position="516"/>
        <end position="615"/>
    </location>
</feature>
<reference evidence="4 5" key="1">
    <citation type="submission" date="2017-01" db="EMBL/GenBank/DDBJ databases">
        <title>Genome analysis of Paenibacillus selenitrireducens ES3-24.</title>
        <authorList>
            <person name="Xu D."/>
            <person name="Yao R."/>
            <person name="Zheng S."/>
        </authorList>
    </citation>
    <scope>NUCLEOTIDE SEQUENCE [LARGE SCALE GENOMIC DNA]</scope>
    <source>
        <strain evidence="4 5">ES3-24</strain>
    </source>
</reference>
<evidence type="ECO:0000259" key="3">
    <source>
        <dbReference type="Pfam" id="PF02449"/>
    </source>
</evidence>
<proteinExistence type="predicted"/>
<dbReference type="GO" id="GO:0004565">
    <property type="term" value="F:beta-galactosidase activity"/>
    <property type="evidence" value="ECO:0007669"/>
    <property type="project" value="InterPro"/>
</dbReference>
<evidence type="ECO:0000256" key="1">
    <source>
        <dbReference type="ARBA" id="ARBA00022801"/>
    </source>
</evidence>
<dbReference type="OrthoDB" id="2698423at2"/>
<dbReference type="Gene3D" id="3.20.20.80">
    <property type="entry name" value="Glycosidases"/>
    <property type="match status" value="1"/>
</dbReference>
<dbReference type="RefSeq" id="WP_078502155.1">
    <property type="nucleotide sequence ID" value="NZ_MSZX01000013.1"/>
</dbReference>
<dbReference type="Proteomes" id="UP000190188">
    <property type="component" value="Unassembled WGS sequence"/>
</dbReference>
<dbReference type="Pfam" id="PF02449">
    <property type="entry name" value="Glyco_hydro_42"/>
    <property type="match status" value="1"/>
</dbReference>
<dbReference type="SUPFAM" id="SSF51445">
    <property type="entry name" value="(Trans)glycosidases"/>
    <property type="match status" value="1"/>
</dbReference>
<dbReference type="EMBL" id="MSZX01000013">
    <property type="protein sequence ID" value="OPA73926.1"/>
    <property type="molecule type" value="Genomic_DNA"/>
</dbReference>
<dbReference type="InterPro" id="IPR013529">
    <property type="entry name" value="Glyco_hydro_42_N"/>
</dbReference>